<dbReference type="OrthoDB" id="3557222at2759"/>
<dbReference type="EMBL" id="FJOG01000115">
    <property type="protein sequence ID" value="CZR70254.1"/>
    <property type="molecule type" value="Genomic_DNA"/>
</dbReference>
<dbReference type="InterPro" id="IPR013087">
    <property type="entry name" value="Znf_C2H2_type"/>
</dbReference>
<dbReference type="PROSITE" id="PS00028">
    <property type="entry name" value="ZINC_FINGER_C2H2_1"/>
    <property type="match status" value="1"/>
</dbReference>
<evidence type="ECO:0000313" key="2">
    <source>
        <dbReference type="EMBL" id="CZR70254.1"/>
    </source>
</evidence>
<protein>
    <recommendedName>
        <fullName evidence="1">C2H2-type domain-containing protein</fullName>
    </recommendedName>
</protein>
<dbReference type="AlphaFoldDB" id="A0A1L7XZ08"/>
<evidence type="ECO:0000313" key="3">
    <source>
        <dbReference type="Proteomes" id="UP000184330"/>
    </source>
</evidence>
<dbReference type="Proteomes" id="UP000184330">
    <property type="component" value="Unassembled WGS sequence"/>
</dbReference>
<evidence type="ECO:0000259" key="1">
    <source>
        <dbReference type="PROSITE" id="PS00028"/>
    </source>
</evidence>
<keyword evidence="3" id="KW-1185">Reference proteome</keyword>
<name>A0A1L7XZ08_9HELO</name>
<proteinExistence type="predicted"/>
<accession>A0A1L7XZ08</accession>
<organism evidence="2 3">
    <name type="scientific">Phialocephala subalpina</name>
    <dbReference type="NCBI Taxonomy" id="576137"/>
    <lineage>
        <taxon>Eukaryota</taxon>
        <taxon>Fungi</taxon>
        <taxon>Dikarya</taxon>
        <taxon>Ascomycota</taxon>
        <taxon>Pezizomycotina</taxon>
        <taxon>Leotiomycetes</taxon>
        <taxon>Helotiales</taxon>
        <taxon>Mollisiaceae</taxon>
        <taxon>Phialocephala</taxon>
        <taxon>Phialocephala fortinii species complex</taxon>
    </lineage>
</organism>
<dbReference type="STRING" id="576137.A0A1L7XZ08"/>
<reference evidence="2 3" key="1">
    <citation type="submission" date="2016-03" db="EMBL/GenBank/DDBJ databases">
        <authorList>
            <person name="Ploux O."/>
        </authorList>
    </citation>
    <scope>NUCLEOTIDE SEQUENCE [LARGE SCALE GENOMIC DNA]</scope>
    <source>
        <strain evidence="2 3">UAMH 11012</strain>
    </source>
</reference>
<dbReference type="SMART" id="SM00355">
    <property type="entry name" value="ZnF_C2H2"/>
    <property type="match status" value="4"/>
</dbReference>
<gene>
    <name evidence="2" type="ORF">PAC_20155</name>
</gene>
<sequence length="418" mass="48136">MLTLFMRKLLEKDSPLISDDEILHIIDDDIVEDSLSIMGSLKNLGETSSRRSSLGSHLIETQSTLATSTGTLELFCCGGSNDGLREDFNTPTRRISAKPRPELSASYFCLFCFDQFGSEEDWEAHECSRHIATQSDWICMPWGATEKLDTGEEVCIFCGVVAPNTSHSSQHKDDPCHSRSVSRRTYTCKESLQEHLQEVHNHYTMTDRMEKWSFSPPADDDWYWGCGFCKRSIVGWTDRVRHIGRHFRQELSMSSWDPFVPACPIDRNTGMIVTWPSESEVNRRKHLAALVKQLGFIIRYECQMCPKTPFTYLHTNAIALRHEDLWHLPRHVWLCLTKSDARSATHFQTGPLASYFFPNTLNSLNSNKDICPYCDEYLEDVFFEMGEDIDDCLADWEIRMEHLESEHNFDKCSTNLVL</sequence>
<feature type="domain" description="C2H2-type" evidence="1">
    <location>
        <begin position="109"/>
        <end position="130"/>
    </location>
</feature>